<dbReference type="CDD" id="cd08767">
    <property type="entry name" value="Cdt1_c"/>
    <property type="match status" value="1"/>
</dbReference>
<keyword evidence="2" id="KW-0131">Cell cycle</keyword>
<dbReference type="GO" id="GO:0003677">
    <property type="term" value="F:DNA binding"/>
    <property type="evidence" value="ECO:0007669"/>
    <property type="project" value="InterPro"/>
</dbReference>
<name>A0A834IKK1_RHYFE</name>
<dbReference type="InterPro" id="IPR045173">
    <property type="entry name" value="Cdt1"/>
</dbReference>
<evidence type="ECO:0000313" key="5">
    <source>
        <dbReference type="Proteomes" id="UP000625711"/>
    </source>
</evidence>
<dbReference type="InterPro" id="IPR038090">
    <property type="entry name" value="Cdt1_C_WH_dom_sf"/>
</dbReference>
<dbReference type="PANTHER" id="PTHR28637">
    <property type="entry name" value="DNA REPLICATION FACTOR CDT1"/>
    <property type="match status" value="1"/>
</dbReference>
<evidence type="ECO:0000256" key="2">
    <source>
        <dbReference type="ARBA" id="ARBA00023306"/>
    </source>
</evidence>
<dbReference type="SMART" id="SM01075">
    <property type="entry name" value="CDT1"/>
    <property type="match status" value="1"/>
</dbReference>
<dbReference type="GO" id="GO:0005634">
    <property type="term" value="C:nucleus"/>
    <property type="evidence" value="ECO:0007669"/>
    <property type="project" value="TreeGrafter"/>
</dbReference>
<keyword evidence="5" id="KW-1185">Reference proteome</keyword>
<dbReference type="InterPro" id="IPR036390">
    <property type="entry name" value="WH_DNA-bd_sf"/>
</dbReference>
<comment type="caution">
    <text evidence="4">The sequence shown here is derived from an EMBL/GenBank/DDBJ whole genome shotgun (WGS) entry which is preliminary data.</text>
</comment>
<dbReference type="InterPro" id="IPR014939">
    <property type="entry name" value="CDT1_Gemini-bd-like"/>
</dbReference>
<protein>
    <recommendedName>
        <fullName evidence="3">CDT1 Geminin-binding domain-containing protein</fullName>
    </recommendedName>
</protein>
<dbReference type="GO" id="GO:0030174">
    <property type="term" value="P:regulation of DNA-templated DNA replication initiation"/>
    <property type="evidence" value="ECO:0007669"/>
    <property type="project" value="InterPro"/>
</dbReference>
<evidence type="ECO:0000259" key="3">
    <source>
        <dbReference type="SMART" id="SM01075"/>
    </source>
</evidence>
<evidence type="ECO:0000313" key="4">
    <source>
        <dbReference type="EMBL" id="KAF7281061.1"/>
    </source>
</evidence>
<dbReference type="PANTHER" id="PTHR28637:SF1">
    <property type="entry name" value="DNA REPLICATION FACTOR CDT1"/>
    <property type="match status" value="1"/>
</dbReference>
<dbReference type="AlphaFoldDB" id="A0A834IKK1"/>
<dbReference type="Proteomes" id="UP000625711">
    <property type="component" value="Unassembled WGS sequence"/>
</dbReference>
<dbReference type="Gene3D" id="1.10.10.1420">
    <property type="entry name" value="DNA replication factor Cdt1, C-terminal WH domain"/>
    <property type="match status" value="1"/>
</dbReference>
<gene>
    <name evidence="4" type="ORF">GWI33_005198</name>
</gene>
<feature type="domain" description="CDT1 Geminin-binding" evidence="3">
    <location>
        <begin position="256"/>
        <end position="414"/>
    </location>
</feature>
<dbReference type="CDD" id="cd08674">
    <property type="entry name" value="Cdt1_m"/>
    <property type="match status" value="1"/>
</dbReference>
<reference evidence="4" key="1">
    <citation type="submission" date="2020-08" db="EMBL/GenBank/DDBJ databases">
        <title>Genome sequencing and assembly of the red palm weevil Rhynchophorus ferrugineus.</title>
        <authorList>
            <person name="Dias G.B."/>
            <person name="Bergman C.M."/>
            <person name="Manee M."/>
        </authorList>
    </citation>
    <scope>NUCLEOTIDE SEQUENCE</scope>
    <source>
        <strain evidence="4">AA-2017</strain>
        <tissue evidence="4">Whole larva</tissue>
    </source>
</reference>
<sequence length="603" mass="68987">MAQPSVACFFNTRKRIAVEDTKLNQDISTGKEDGKVKKLLEEKGGETKIVVASVPLKSTPRKILRPKTKKLKCVNNNKDIQVYFNNMNKAEVVSSEPDASTEIVPQIEKTPEAKFHVTPPSTPTKMNAMDRIALEGPSLKEIKNKMTRSARLSELRASLNRFQEKADKLKEIEKKTSQIPESPRLKGFRTIELEVHTSPKKVFSPEQAYLSPKKDSSGVRKNLLNFLSPTKNAVATPIQSIAKELLQETTKPGLTLPYKYRILAEIFRSIDTVTQILYNRKEVITFRKLKPAVEEMLKRNFMEKHLAQIKSVYSDAFTYSQEKLKVFGMGMKSEQWELVIKPNINDSASMTSEHLLERKRQLFNILLDRVKKYHHEFLMKLEVPIDIPKNKVTRWHPEFDIERVPDIDLAEIPQPPLEEKMTSGKEVLEKARVLFNCNTRMETALQKLKAAKESQTPVLIPEPTRALPESVLKGLPKALLEKVRQKQAAKALVSMTRSADKEKEIQMYSRLPEIARLTRNLFVSEKKSVLLLEVVVDKLGNCYRENLTKTELEDHLKLIAKEAPSWLVFHNVRGSVYIKINKNADLSLVTNKLEILCKQKNET</sequence>
<dbReference type="EMBL" id="JAACXV010000261">
    <property type="protein sequence ID" value="KAF7281061.1"/>
    <property type="molecule type" value="Genomic_DNA"/>
</dbReference>
<organism evidence="4 5">
    <name type="scientific">Rhynchophorus ferrugineus</name>
    <name type="common">Red palm weevil</name>
    <name type="synonym">Curculio ferrugineus</name>
    <dbReference type="NCBI Taxonomy" id="354439"/>
    <lineage>
        <taxon>Eukaryota</taxon>
        <taxon>Metazoa</taxon>
        <taxon>Ecdysozoa</taxon>
        <taxon>Arthropoda</taxon>
        <taxon>Hexapoda</taxon>
        <taxon>Insecta</taxon>
        <taxon>Pterygota</taxon>
        <taxon>Neoptera</taxon>
        <taxon>Endopterygota</taxon>
        <taxon>Coleoptera</taxon>
        <taxon>Polyphaga</taxon>
        <taxon>Cucujiformia</taxon>
        <taxon>Curculionidae</taxon>
        <taxon>Dryophthorinae</taxon>
        <taxon>Rhynchophorus</taxon>
    </lineage>
</organism>
<dbReference type="OrthoDB" id="341730at2759"/>
<dbReference type="InterPro" id="IPR032054">
    <property type="entry name" value="Cdt1_C"/>
</dbReference>
<accession>A0A834IKK1</accession>
<comment type="similarity">
    <text evidence="1">Belongs to the Cdt1 family.</text>
</comment>
<dbReference type="GO" id="GO:0070182">
    <property type="term" value="F:DNA polymerase binding"/>
    <property type="evidence" value="ECO:0007669"/>
    <property type="project" value="TreeGrafter"/>
</dbReference>
<dbReference type="Pfam" id="PF16679">
    <property type="entry name" value="CDT1_C"/>
    <property type="match status" value="1"/>
</dbReference>
<dbReference type="GO" id="GO:0000278">
    <property type="term" value="P:mitotic cell cycle"/>
    <property type="evidence" value="ECO:0007669"/>
    <property type="project" value="TreeGrafter"/>
</dbReference>
<dbReference type="SUPFAM" id="SSF46785">
    <property type="entry name" value="Winged helix' DNA-binding domain"/>
    <property type="match status" value="1"/>
</dbReference>
<evidence type="ECO:0000256" key="1">
    <source>
        <dbReference type="ARBA" id="ARBA00008356"/>
    </source>
</evidence>
<dbReference type="GO" id="GO:0000076">
    <property type="term" value="P:DNA replication checkpoint signaling"/>
    <property type="evidence" value="ECO:0007669"/>
    <property type="project" value="TreeGrafter"/>
</dbReference>
<proteinExistence type="inferred from homology"/>
<dbReference type="GO" id="GO:0071163">
    <property type="term" value="P:DNA replication preinitiation complex assembly"/>
    <property type="evidence" value="ECO:0007669"/>
    <property type="project" value="InterPro"/>
</dbReference>
<dbReference type="Pfam" id="PF08839">
    <property type="entry name" value="CDT1"/>
    <property type="match status" value="1"/>
</dbReference>